<dbReference type="EMBL" id="CAJNOO010000343">
    <property type="protein sequence ID" value="CAF0913022.1"/>
    <property type="molecule type" value="Genomic_DNA"/>
</dbReference>
<comment type="catalytic activity">
    <reaction evidence="1">
        <text>L-tryptophan + O2 = N-formyl-L-kynurenine</text>
        <dbReference type="Rhea" id="RHEA:24536"/>
        <dbReference type="ChEBI" id="CHEBI:15379"/>
        <dbReference type="ChEBI" id="CHEBI:57912"/>
        <dbReference type="ChEBI" id="CHEBI:58629"/>
        <dbReference type="EC" id="1.13.11.11"/>
    </reaction>
</comment>
<dbReference type="OrthoDB" id="447477at2759"/>
<dbReference type="InterPro" id="IPR037217">
    <property type="entry name" value="Trp/Indoleamine_2_3_dOase-like"/>
</dbReference>
<proteinExistence type="inferred from homology"/>
<keyword evidence="1" id="KW-0223">Dioxygenase</keyword>
<dbReference type="EC" id="1.13.11.11" evidence="1"/>
<feature type="region of interest" description="Disordered" evidence="2">
    <location>
        <begin position="1"/>
        <end position="30"/>
    </location>
</feature>
<comment type="pathway">
    <text evidence="1">Amino-acid degradation; L-tryptophan degradation via kynurenine pathway; L-kynurenine from L-tryptophan: step 1/2.</text>
</comment>
<dbReference type="Gene3D" id="1.20.58.480">
    <property type="match status" value="1"/>
</dbReference>
<comment type="similarity">
    <text evidence="1">Belongs to the tryptophan 2,3-dioxygenase family.</text>
</comment>
<keyword evidence="1" id="KW-0408">Iron</keyword>
<feature type="region of interest" description="Disordered" evidence="2">
    <location>
        <begin position="428"/>
        <end position="463"/>
    </location>
</feature>
<dbReference type="InterPro" id="IPR004981">
    <property type="entry name" value="Trp_2_3_dOase"/>
</dbReference>
<dbReference type="GO" id="GO:0046872">
    <property type="term" value="F:metal ion binding"/>
    <property type="evidence" value="ECO:0007669"/>
    <property type="project" value="UniProtKB-KW"/>
</dbReference>
<dbReference type="GO" id="GO:0004833">
    <property type="term" value="F:L-tryptophan 2,3-dioxygenase activity"/>
    <property type="evidence" value="ECO:0007669"/>
    <property type="project" value="UniProtKB-UniRule"/>
</dbReference>
<evidence type="ECO:0000313" key="5">
    <source>
        <dbReference type="Proteomes" id="UP000663882"/>
    </source>
</evidence>
<gene>
    <name evidence="4" type="ORF">OTI717_LOCUS8746</name>
    <name evidence="3" type="ORF">RFH988_LOCUS9588</name>
</gene>
<comment type="caution">
    <text evidence="3">The sequence shown here is derived from an EMBL/GenBank/DDBJ whole genome shotgun (WGS) entry which is preliminary data.</text>
</comment>
<evidence type="ECO:0000313" key="4">
    <source>
        <dbReference type="EMBL" id="CAF3639455.1"/>
    </source>
</evidence>
<feature type="compositionally biased region" description="Basic and acidic residues" evidence="2">
    <location>
        <begin position="433"/>
        <end position="463"/>
    </location>
</feature>
<dbReference type="PANTHER" id="PTHR10138">
    <property type="entry name" value="TRYPTOPHAN 2,3-DIOXYGENASE"/>
    <property type="match status" value="1"/>
</dbReference>
<dbReference type="UniPathway" id="UPA00333">
    <property type="reaction ID" value="UER00453"/>
</dbReference>
<name>A0A814ACY1_9BILA</name>
<organism evidence="3 5">
    <name type="scientific">Rotaria sordida</name>
    <dbReference type="NCBI Taxonomy" id="392033"/>
    <lineage>
        <taxon>Eukaryota</taxon>
        <taxon>Metazoa</taxon>
        <taxon>Spiralia</taxon>
        <taxon>Gnathifera</taxon>
        <taxon>Rotifera</taxon>
        <taxon>Eurotatoria</taxon>
        <taxon>Bdelloidea</taxon>
        <taxon>Philodinida</taxon>
        <taxon>Philodinidae</taxon>
        <taxon>Rotaria</taxon>
    </lineage>
</organism>
<keyword evidence="1" id="KW-0349">Heme</keyword>
<protein>
    <recommendedName>
        <fullName evidence="1">Tryptophan 2,3-dioxygenase</fullName>
        <shortName evidence="1">TDO</shortName>
        <ecNumber evidence="1">1.13.11.11</ecNumber>
    </recommendedName>
    <alternativeName>
        <fullName evidence="1">Tryptamin 2,3-dioxygenase</fullName>
    </alternativeName>
    <alternativeName>
        <fullName evidence="1">Tryptophan oxygenase</fullName>
        <shortName evidence="1">TO</shortName>
        <shortName evidence="1">TRPO</shortName>
    </alternativeName>
    <alternativeName>
        <fullName evidence="1">Tryptophan pyrrolase</fullName>
    </alternativeName>
    <alternativeName>
        <fullName evidence="1">Tryptophanase</fullName>
    </alternativeName>
</protein>
<dbReference type="Proteomes" id="UP000663823">
    <property type="component" value="Unassembled WGS sequence"/>
</dbReference>
<evidence type="ECO:0000256" key="1">
    <source>
        <dbReference type="HAMAP-Rule" id="MF_03020"/>
    </source>
</evidence>
<keyword evidence="1" id="KW-0823">Tryptophan catabolism</keyword>
<sequence>MSCPYARFVEPEDETTTTPSPPTTATSKLTINGATDNNALAEILSLTGYGTSSSAKPELKRLPSSDELVTYRNYLQLNVLLNSQVLLSAQHDQNKNPVHDEHLFMIIHQTFELWFKQILWEIDSLRDIFGNQSIDETHMFVSINRLQRCALIWRLLCDQITILETMTPLDFMEFRSYLSPASGFQSLQFRLIENKLGLTEKSRVLYNQISYKNAFPIAHEQKELIDSLEEPTLLMLIERWLERTPGLDDPNFNFWERYKRSAAQYINYLQSNAEDEPNPTAREAALEDVKKTADTFRSLIDEKFHQQLLARSERRMSHRALQGALMVMLYREQPRFQGPYQILSLLMDVDALITKWRYNHLILVQRQIGNKQGTGGSAGYSYLRSTCSDRYKVFIDLFNLASFIIPREFLPKLTSEMKMRLAVANVEPSTQETDLHRTSGKNNGKDNNENSFMSDHDFHPVTD</sequence>
<dbReference type="GO" id="GO:0019442">
    <property type="term" value="P:L-tryptophan catabolic process to acetyl-CoA"/>
    <property type="evidence" value="ECO:0007669"/>
    <property type="project" value="TreeGrafter"/>
</dbReference>
<evidence type="ECO:0000256" key="2">
    <source>
        <dbReference type="SAM" id="MobiDB-lite"/>
    </source>
</evidence>
<dbReference type="GO" id="GO:0020037">
    <property type="term" value="F:heme binding"/>
    <property type="evidence" value="ECO:0007669"/>
    <property type="project" value="UniProtKB-UniRule"/>
</dbReference>
<dbReference type="Gene3D" id="1.10.287.3810">
    <property type="match status" value="1"/>
</dbReference>
<accession>A0A814ACY1</accession>
<reference evidence="3" key="1">
    <citation type="submission" date="2021-02" db="EMBL/GenBank/DDBJ databases">
        <authorList>
            <person name="Nowell W R."/>
        </authorList>
    </citation>
    <scope>NUCLEOTIDE SEQUENCE</scope>
</reference>
<dbReference type="Proteomes" id="UP000663882">
    <property type="component" value="Unassembled WGS sequence"/>
</dbReference>
<comment type="cofactor">
    <cofactor evidence="1">
        <name>heme</name>
        <dbReference type="ChEBI" id="CHEBI:30413"/>
    </cofactor>
    <text evidence="1">Binds 1 heme group per subunit.</text>
</comment>
<dbReference type="SUPFAM" id="SSF140959">
    <property type="entry name" value="Indolic compounds 2,3-dioxygenase-like"/>
    <property type="match status" value="1"/>
</dbReference>
<comment type="subunit">
    <text evidence="1">Homotetramer. Dimer of dimers.</text>
</comment>
<comment type="caution">
    <text evidence="1">Lacks conserved residue(s) required for the propagation of feature annotation.</text>
</comment>
<dbReference type="AlphaFoldDB" id="A0A814ACY1"/>
<evidence type="ECO:0000313" key="3">
    <source>
        <dbReference type="EMBL" id="CAF0913022.1"/>
    </source>
</evidence>
<comment type="function">
    <text evidence="1">Heme-dependent dioxygenase that catalyzes the oxidative cleavage of the L-tryptophan (L-Trp) pyrrole ring and converts L-tryptophan to N-formyl-L-kynurenine. Catalyzes the oxidative cleavage of the indole moiety.</text>
</comment>
<dbReference type="Pfam" id="PF03301">
    <property type="entry name" value="Trp_dioxygenase"/>
    <property type="match status" value="1"/>
</dbReference>
<dbReference type="PANTHER" id="PTHR10138:SF0">
    <property type="entry name" value="TRYPTOPHAN 2,3-DIOXYGENASE"/>
    <property type="match status" value="1"/>
</dbReference>
<dbReference type="HAMAP" id="MF_01972">
    <property type="entry name" value="T23O"/>
    <property type="match status" value="1"/>
</dbReference>
<dbReference type="EMBL" id="CAJOAX010000713">
    <property type="protein sequence ID" value="CAF3639455.1"/>
    <property type="molecule type" value="Genomic_DNA"/>
</dbReference>
<keyword evidence="1" id="KW-0479">Metal-binding</keyword>
<dbReference type="GO" id="GO:0019441">
    <property type="term" value="P:L-tryptophan catabolic process to kynurenine"/>
    <property type="evidence" value="ECO:0007669"/>
    <property type="project" value="UniProtKB-UniRule"/>
</dbReference>
<keyword evidence="1" id="KW-0560">Oxidoreductase</keyword>